<dbReference type="RefSeq" id="WP_168922573.1">
    <property type="nucleotide sequence ID" value="NZ_CP051461.1"/>
</dbReference>
<protein>
    <submittedName>
        <fullName evidence="2">Antitoxin HipB</fullName>
    </submittedName>
</protein>
<dbReference type="EMBL" id="CP051461">
    <property type="protein sequence ID" value="QJC57000.1"/>
    <property type="molecule type" value="Genomic_DNA"/>
</dbReference>
<dbReference type="CDD" id="cd00093">
    <property type="entry name" value="HTH_XRE"/>
    <property type="match status" value="1"/>
</dbReference>
<feature type="domain" description="HTH cro/C1-type" evidence="1">
    <location>
        <begin position="15"/>
        <end position="69"/>
    </location>
</feature>
<dbReference type="Pfam" id="PF01381">
    <property type="entry name" value="HTH_3"/>
    <property type="match status" value="1"/>
</dbReference>
<dbReference type="GO" id="GO:0003677">
    <property type="term" value="F:DNA binding"/>
    <property type="evidence" value="ECO:0007669"/>
    <property type="project" value="InterPro"/>
</dbReference>
<dbReference type="SUPFAM" id="SSF47413">
    <property type="entry name" value="lambda repressor-like DNA-binding domains"/>
    <property type="match status" value="1"/>
</dbReference>
<dbReference type="PROSITE" id="PS50943">
    <property type="entry name" value="HTH_CROC1"/>
    <property type="match status" value="1"/>
</dbReference>
<keyword evidence="3" id="KW-1185">Reference proteome</keyword>
<dbReference type="Proteomes" id="UP000502041">
    <property type="component" value="Chromosome"/>
</dbReference>
<evidence type="ECO:0000313" key="2">
    <source>
        <dbReference type="EMBL" id="QJC57000.1"/>
    </source>
</evidence>
<reference evidence="2 3" key="1">
    <citation type="submission" date="2020-04" db="EMBL/GenBank/DDBJ databases">
        <title>Complete genome of a Psychrophilic, Marine, Gas Vacuolate Bacterium Polaromonas vacuolata KCTC 22033T.</title>
        <authorList>
            <person name="Hwang K."/>
            <person name="Kim K.M."/>
        </authorList>
    </citation>
    <scope>NUCLEOTIDE SEQUENCE [LARGE SCALE GENOMIC DNA]</scope>
    <source>
        <strain evidence="2 3">KCTC 22033</strain>
    </source>
</reference>
<gene>
    <name evidence="2" type="primary">hipB</name>
    <name evidence="2" type="ORF">HC248_02311</name>
</gene>
<evidence type="ECO:0000313" key="3">
    <source>
        <dbReference type="Proteomes" id="UP000502041"/>
    </source>
</evidence>
<dbReference type="Gene3D" id="1.10.260.40">
    <property type="entry name" value="lambda repressor-like DNA-binding domains"/>
    <property type="match status" value="1"/>
</dbReference>
<dbReference type="SMART" id="SM00530">
    <property type="entry name" value="HTH_XRE"/>
    <property type="match status" value="1"/>
</dbReference>
<dbReference type="InterPro" id="IPR010982">
    <property type="entry name" value="Lambda_DNA-bd_dom_sf"/>
</dbReference>
<sequence>MDYLISISDQLTPQLRSMRKARKLNQAELGRKLGLSQSRIAAIERNPAAVSAGQLLEILKVLGVALVLRDLQAPAVSTSTAPKLLDSYPKGEW</sequence>
<dbReference type="AlphaFoldDB" id="A0A6H2HAZ9"/>
<proteinExistence type="predicted"/>
<organism evidence="2 3">
    <name type="scientific">Polaromonas vacuolata</name>
    <dbReference type="NCBI Taxonomy" id="37448"/>
    <lineage>
        <taxon>Bacteria</taxon>
        <taxon>Pseudomonadati</taxon>
        <taxon>Pseudomonadota</taxon>
        <taxon>Betaproteobacteria</taxon>
        <taxon>Burkholderiales</taxon>
        <taxon>Comamonadaceae</taxon>
        <taxon>Polaromonas</taxon>
    </lineage>
</organism>
<evidence type="ECO:0000259" key="1">
    <source>
        <dbReference type="PROSITE" id="PS50943"/>
    </source>
</evidence>
<dbReference type="InterPro" id="IPR001387">
    <property type="entry name" value="Cro/C1-type_HTH"/>
</dbReference>
<accession>A0A6H2HAZ9</accession>
<dbReference type="KEGG" id="pvac:HC248_02311"/>
<name>A0A6H2HAZ9_9BURK</name>